<name>U6GTB5_EIMAC</name>
<feature type="domain" description="Glycosyl transferase family 1" evidence="4">
    <location>
        <begin position="189"/>
        <end position="351"/>
    </location>
</feature>
<evidence type="ECO:0000256" key="3">
    <source>
        <dbReference type="RuleBase" id="RU367136"/>
    </source>
</evidence>
<dbReference type="GO" id="GO:0005789">
    <property type="term" value="C:endoplasmic reticulum membrane"/>
    <property type="evidence" value="ECO:0007669"/>
    <property type="project" value="UniProtKB-SubCell"/>
</dbReference>
<organism evidence="5 6">
    <name type="scientific">Eimeria acervulina</name>
    <name type="common">Coccidian parasite</name>
    <dbReference type="NCBI Taxonomy" id="5801"/>
    <lineage>
        <taxon>Eukaryota</taxon>
        <taxon>Sar</taxon>
        <taxon>Alveolata</taxon>
        <taxon>Apicomplexa</taxon>
        <taxon>Conoidasida</taxon>
        <taxon>Coccidia</taxon>
        <taxon>Eucoccidiorida</taxon>
        <taxon>Eimeriorina</taxon>
        <taxon>Eimeriidae</taxon>
        <taxon>Eimeria</taxon>
    </lineage>
</organism>
<dbReference type="RefSeq" id="XP_013247461.1">
    <property type="nucleotide sequence ID" value="XM_013392007.1"/>
</dbReference>
<evidence type="ECO:0000313" key="6">
    <source>
        <dbReference type="Proteomes" id="UP000018050"/>
    </source>
</evidence>
<comment type="similarity">
    <text evidence="3">Belongs to the glycosyltransferase group 1 family.</text>
</comment>
<sequence length="369" mass="41240">MPARPARIAFFHLDLGVGGAEQLVLQTAIQTHTVIVDSRRLPCTVDMFTSYYDKRRSLEASRDRYAGYDLVFNDQVAVVNPLLRLIGRKVIFYGHFPDLLLASRQPSLLRRLYRYPFDMLESLTTGMCDLVLVNSKFTAETFSETFSSFRKAKPRVLYPPISTEVEAFRLRGGNGDSNVSFSQLEGFDLSVPFAVSLNRFEEKKNVELAIRAVASLPGHRKCNMVVAESPDGVELLYSVGGFDPRLPECKDYFQRLVNLSRELKFRILNCEDAVDAKQAVQDSGLGERCILFLKNVPLPLKLFLLEKSVCVLYTPPEEHFGIVPCEAMFIGSLPVACNSGGPRETIIDGATVSMRLYGNASCVVSRLLS</sequence>
<evidence type="ECO:0000256" key="2">
    <source>
        <dbReference type="ARBA" id="ARBA00022679"/>
    </source>
</evidence>
<comment type="subcellular location">
    <subcellularLocation>
        <location evidence="3">Endoplasmic reticulum membrane</location>
        <topology evidence="3">Single-pass membrane protein</topology>
    </subcellularLocation>
</comment>
<dbReference type="EC" id="2.4.1.132" evidence="3"/>
<keyword evidence="6" id="KW-1185">Reference proteome</keyword>
<evidence type="ECO:0000313" key="5">
    <source>
        <dbReference type="EMBL" id="CDI83420.1"/>
    </source>
</evidence>
<evidence type="ECO:0000259" key="4">
    <source>
        <dbReference type="Pfam" id="PF00534"/>
    </source>
</evidence>
<dbReference type="PANTHER" id="PTHR45918">
    <property type="entry name" value="ALPHA-1,3/1,6-MANNOSYLTRANSFERASE ALG2"/>
    <property type="match status" value="1"/>
</dbReference>
<dbReference type="OMA" id="AMYMKCP"/>
<dbReference type="InterPro" id="IPR001296">
    <property type="entry name" value="Glyco_trans_1"/>
</dbReference>
<dbReference type="AlphaFoldDB" id="U6GTB5"/>
<dbReference type="OrthoDB" id="448893at2759"/>
<dbReference type="EC" id="2.4.1.257" evidence="3"/>
<dbReference type="UniPathway" id="UPA00378"/>
<dbReference type="GeneID" id="25268952"/>
<dbReference type="EMBL" id="HG673411">
    <property type="protein sequence ID" value="CDI83420.1"/>
    <property type="molecule type" value="Genomic_DNA"/>
</dbReference>
<comment type="catalytic activity">
    <reaction evidence="3">
        <text>a beta-D-Man-(1-&gt;4)-beta-D-GlcNAc-(1-&gt;4)-alpha-D-GlcNAc-diphospho-di-trans,poly-cis-dolichol + GDP-alpha-D-mannose = an alpha-D-Man-(1-&gt;3)-beta-D-Man-(1-&gt;4)-beta-D-GlcNAc-(1-&gt;4)-alpha-D-GlcNAc-diphospho-di-trans,poly-cis-dolichol + GDP + H(+)</text>
        <dbReference type="Rhea" id="RHEA:29515"/>
        <dbReference type="Rhea" id="RHEA-COMP:19511"/>
        <dbReference type="Rhea" id="RHEA-COMP:19513"/>
        <dbReference type="ChEBI" id="CHEBI:15378"/>
        <dbReference type="ChEBI" id="CHEBI:57527"/>
        <dbReference type="ChEBI" id="CHEBI:58189"/>
        <dbReference type="ChEBI" id="CHEBI:58472"/>
        <dbReference type="ChEBI" id="CHEBI:132510"/>
        <dbReference type="EC" id="2.4.1.132"/>
    </reaction>
    <physiologicalReaction direction="left-to-right" evidence="3">
        <dbReference type="Rhea" id="RHEA:29516"/>
    </physiologicalReaction>
</comment>
<accession>U6GTB5</accession>
<gene>
    <name evidence="5" type="ORF">EAH_00008820</name>
</gene>
<evidence type="ECO:0000256" key="1">
    <source>
        <dbReference type="ARBA" id="ARBA00022676"/>
    </source>
</evidence>
<reference evidence="5" key="2">
    <citation type="submission" date="2013-10" db="EMBL/GenBank/DDBJ databases">
        <authorList>
            <person name="Aslett M."/>
        </authorList>
    </citation>
    <scope>NUCLEOTIDE SEQUENCE</scope>
    <source>
        <strain evidence="5">Houghton</strain>
    </source>
</reference>
<dbReference type="VEuPathDB" id="ToxoDB:EAH_00008820"/>
<keyword evidence="1 3" id="KW-0328">Glycosyltransferase</keyword>
<keyword evidence="2 3" id="KW-0808">Transferase</keyword>
<dbReference type="GO" id="GO:0102704">
    <property type="term" value="F:GDP-Man:Man(2)GlcNAc(2)-PP-Dol alpha-1,6-mannosyltransferase activity"/>
    <property type="evidence" value="ECO:0007669"/>
    <property type="project" value="UniProtKB-UniRule"/>
</dbReference>
<dbReference type="GO" id="GO:0004378">
    <property type="term" value="F:GDP-Man:Man(1)GlcNAc(2)-PP-Dol alpha-1,3-mannosyltransferase activity"/>
    <property type="evidence" value="ECO:0007669"/>
    <property type="project" value="UniProtKB-UniRule"/>
</dbReference>
<comment type="catalytic activity">
    <reaction evidence="3">
        <text>an alpha-D-Man-(1-&gt;3)-beta-D-Man-(1-&gt;4)-beta-D-GlcNAc-(1-&gt;4)-alpha-D-GlcNAc-diphospho-di-trans,poly-cis-dolichol + GDP-alpha-D-mannose = an alpha-D-Man-(1-&gt;3)-[alpha-D-Man-(1-&gt;6)]-beta-D-Man-(1-&gt;4)-beta-D-GlcNAc-(1-&gt;4)-alpha-D-GlcNAc-diphospho-di-trans,poly-cis-dolichol + GDP + H(+)</text>
        <dbReference type="Rhea" id="RHEA:29519"/>
        <dbReference type="Rhea" id="RHEA-COMP:19513"/>
        <dbReference type="Rhea" id="RHEA-COMP:19515"/>
        <dbReference type="ChEBI" id="CHEBI:15378"/>
        <dbReference type="ChEBI" id="CHEBI:57527"/>
        <dbReference type="ChEBI" id="CHEBI:58189"/>
        <dbReference type="ChEBI" id="CHEBI:132510"/>
        <dbReference type="ChEBI" id="CHEBI:132511"/>
        <dbReference type="EC" id="2.4.1.257"/>
    </reaction>
    <physiologicalReaction direction="left-to-right" evidence="3">
        <dbReference type="Rhea" id="RHEA:29520"/>
    </physiologicalReaction>
</comment>
<protein>
    <recommendedName>
        <fullName evidence="3">Alpha-1,3/1,6-mannosyltransferase ALG2</fullName>
        <ecNumber evidence="3">2.4.1.132</ecNumber>
        <ecNumber evidence="3">2.4.1.257</ecNumber>
    </recommendedName>
    <alternativeName>
        <fullName evidence="3">GDP-Man:Man(1)GlcNAc(2)-PP-Dol alpha-1,3-mannosyltransferase</fullName>
    </alternativeName>
</protein>
<dbReference type="InterPro" id="IPR027054">
    <property type="entry name" value="ALG2"/>
</dbReference>
<comment type="function">
    <text evidence="3">Mannosylates Man(2)GlcNAc(2)-dolichol diphosphate and Man(1)GlcNAc(2)-dolichol diphosphate to form Man(3)GlcNAc(2)-dolichol diphosphate.</text>
</comment>
<proteinExistence type="inferred from homology"/>
<comment type="pathway">
    <text evidence="3">Protein modification; protein glycosylation.</text>
</comment>
<dbReference type="Pfam" id="PF00534">
    <property type="entry name" value="Glycos_transf_1"/>
    <property type="match status" value="1"/>
</dbReference>
<dbReference type="Proteomes" id="UP000018050">
    <property type="component" value="Unassembled WGS sequence"/>
</dbReference>
<reference evidence="5" key="1">
    <citation type="submission" date="2013-10" db="EMBL/GenBank/DDBJ databases">
        <title>Genomic analysis of the causative agents of coccidiosis in chickens.</title>
        <authorList>
            <person name="Reid A.J."/>
            <person name="Blake D."/>
            <person name="Billington K."/>
            <person name="Browne H."/>
            <person name="Dunn M."/>
            <person name="Hung S."/>
            <person name="Kawahara F."/>
            <person name="Miranda-Saavedra D."/>
            <person name="Mourier T."/>
            <person name="Nagra H."/>
            <person name="Otto T.D."/>
            <person name="Rawlings N."/>
            <person name="Sanchez A."/>
            <person name="Sanders M."/>
            <person name="Subramaniam C."/>
            <person name="Tay Y."/>
            <person name="Dear P."/>
            <person name="Doerig C."/>
            <person name="Gruber A."/>
            <person name="Parkinson J."/>
            <person name="Shirley M."/>
            <person name="Wan K.L."/>
            <person name="Berriman M."/>
            <person name="Tomley F."/>
            <person name="Pain A."/>
        </authorList>
    </citation>
    <scope>NUCLEOTIDE SEQUENCE</scope>
    <source>
        <strain evidence="5">Houghton</strain>
    </source>
</reference>
<dbReference type="PANTHER" id="PTHR45918:SF1">
    <property type="entry name" value="ALPHA-1,3_1,6-MANNOSYLTRANSFERASE ALG2"/>
    <property type="match status" value="1"/>
</dbReference>
<dbReference type="SUPFAM" id="SSF53756">
    <property type="entry name" value="UDP-Glycosyltransferase/glycogen phosphorylase"/>
    <property type="match status" value="1"/>
</dbReference>
<dbReference type="Gene3D" id="3.40.50.2000">
    <property type="entry name" value="Glycogen Phosphorylase B"/>
    <property type="match status" value="1"/>
</dbReference>